<gene>
    <name evidence="1" type="ORF">FJN17_10370</name>
</gene>
<reference evidence="2" key="1">
    <citation type="submission" date="2019-06" db="EMBL/GenBank/DDBJ databases">
        <title>Whole-Genome Sequence of Bradyrhizobium sp. 3 Strain 65S1MB.</title>
        <authorList>
            <person name="Bromfield E.S.P."/>
            <person name="Cloutier S."/>
            <person name="Nguyen H.D.T."/>
        </authorList>
    </citation>
    <scope>NUCLEOTIDE SEQUENCE [LARGE SCALE GENOMIC DNA]</scope>
    <source>
        <strain evidence="2">65S1MB</strain>
    </source>
</reference>
<name>A0ABX5WGS7_9BRAD</name>
<accession>A0ABX5WGS7</accession>
<evidence type="ECO:0000313" key="1">
    <source>
        <dbReference type="EMBL" id="QDF42312.2"/>
    </source>
</evidence>
<evidence type="ECO:0000313" key="2">
    <source>
        <dbReference type="Proteomes" id="UP000319298"/>
    </source>
</evidence>
<keyword evidence="2" id="KW-1185">Reference proteome</keyword>
<dbReference type="Proteomes" id="UP000319298">
    <property type="component" value="Chromosome"/>
</dbReference>
<dbReference type="EMBL" id="CP041090">
    <property type="protein sequence ID" value="QDF42312.2"/>
    <property type="molecule type" value="Genomic_DNA"/>
</dbReference>
<sequence length="76" mass="8571">MRRNFTLPELEVMLNGLEEGAIHDLPRGDYERLIGENDVAVGRLRNFARGHNCVASFADGTIAFRKRLAAREASRE</sequence>
<dbReference type="RefSeq" id="WP_244607595.1">
    <property type="nucleotide sequence ID" value="NZ_CP029427.2"/>
</dbReference>
<proteinExistence type="predicted"/>
<organism evidence="1 2">
    <name type="scientific">Bradyrhizobium symbiodeficiens</name>
    <dbReference type="NCBI Taxonomy" id="1404367"/>
    <lineage>
        <taxon>Bacteria</taxon>
        <taxon>Pseudomonadati</taxon>
        <taxon>Pseudomonadota</taxon>
        <taxon>Alphaproteobacteria</taxon>
        <taxon>Hyphomicrobiales</taxon>
        <taxon>Nitrobacteraceae</taxon>
        <taxon>Bradyrhizobium</taxon>
    </lineage>
</organism>
<reference evidence="1 2" key="2">
    <citation type="journal article" date="2020" name="Int. J. Syst. Evol. Microbiol.">
        <title>Description and complete genome sequences of Bradyrhizobium symbiodeficiens sp. nov., a non-symbiotic bacterium associated with legumes native to Canada.</title>
        <authorList>
            <person name="Bromfield E.S.P."/>
            <person name="Cloutier S."/>
            <person name="Nguyen H.D.T."/>
        </authorList>
    </citation>
    <scope>NUCLEOTIDE SEQUENCE [LARGE SCALE GENOMIC DNA]</scope>
    <source>
        <strain evidence="1 2">65S1MB</strain>
    </source>
</reference>
<protein>
    <submittedName>
        <fullName evidence="1">Uncharacterized protein</fullName>
    </submittedName>
</protein>